<keyword evidence="3 8" id="KW-0812">Transmembrane</keyword>
<dbReference type="OrthoDB" id="90260at2"/>
<feature type="domain" description="MotA/TolQ/ExbB proton channel" evidence="9">
    <location>
        <begin position="149"/>
        <end position="234"/>
    </location>
</feature>
<evidence type="ECO:0000256" key="1">
    <source>
        <dbReference type="ARBA" id="ARBA00004651"/>
    </source>
</evidence>
<feature type="transmembrane region" description="Helical" evidence="8">
    <location>
        <begin position="204"/>
        <end position="223"/>
    </location>
</feature>
<dbReference type="InterPro" id="IPR002898">
    <property type="entry name" value="MotA_ExbB_proton_chnl"/>
</dbReference>
<keyword evidence="6" id="KW-0653">Protein transport</keyword>
<evidence type="ECO:0000256" key="8">
    <source>
        <dbReference type="SAM" id="Phobius"/>
    </source>
</evidence>
<feature type="transmembrane region" description="Helical" evidence="8">
    <location>
        <begin position="38"/>
        <end position="57"/>
    </location>
</feature>
<keyword evidence="5 8" id="KW-0472">Membrane</keyword>
<feature type="transmembrane region" description="Helical" evidence="8">
    <location>
        <begin position="7"/>
        <end position="26"/>
    </location>
</feature>
<protein>
    <recommendedName>
        <fullName evidence="9">MotA/TolQ/ExbB proton channel domain-containing protein</fullName>
    </recommendedName>
</protein>
<evidence type="ECO:0000313" key="11">
    <source>
        <dbReference type="Proteomes" id="UP000063275"/>
    </source>
</evidence>
<feature type="coiled-coil region" evidence="7">
    <location>
        <begin position="343"/>
        <end position="388"/>
    </location>
</feature>
<dbReference type="GO" id="GO:0015031">
    <property type="term" value="P:protein transport"/>
    <property type="evidence" value="ECO:0007669"/>
    <property type="project" value="UniProtKB-KW"/>
</dbReference>
<keyword evidence="6" id="KW-0813">Transport</keyword>
<feature type="transmembrane region" description="Helical" evidence="8">
    <location>
        <begin position="160"/>
        <end position="184"/>
    </location>
</feature>
<comment type="subcellular location">
    <subcellularLocation>
        <location evidence="1">Cell membrane</location>
        <topology evidence="1">Multi-pass membrane protein</topology>
    </subcellularLocation>
    <subcellularLocation>
        <location evidence="6">Membrane</location>
        <topology evidence="6">Multi-pass membrane protein</topology>
    </subcellularLocation>
</comment>
<name>A0A0S2ZLL1_9FUSO</name>
<dbReference type="Pfam" id="PF01618">
    <property type="entry name" value="MotA_ExbB"/>
    <property type="match status" value="1"/>
</dbReference>
<comment type="similarity">
    <text evidence="6">Belongs to the exbB/tolQ family.</text>
</comment>
<dbReference type="EMBL" id="CP013331">
    <property type="protein sequence ID" value="ALQ39732.1"/>
    <property type="molecule type" value="Genomic_DNA"/>
</dbReference>
<dbReference type="AlphaFoldDB" id="A0A0S2ZLL1"/>
<gene>
    <name evidence="10" type="ORF">RN87_04135</name>
</gene>
<proteinExistence type="inferred from homology"/>
<reference evidence="10 11" key="1">
    <citation type="submission" date="2015-11" db="EMBL/GenBank/DDBJ databases">
        <authorList>
            <person name="Zhang Y."/>
            <person name="Guo Z."/>
        </authorList>
    </citation>
    <scope>NUCLEOTIDE SEQUENCE [LARGE SCALE GENOMIC DNA]</scope>
    <source>
        <strain evidence="10 11">ChDC F174</strain>
    </source>
</reference>
<accession>A0A0S2ZLL1</accession>
<evidence type="ECO:0000256" key="6">
    <source>
        <dbReference type="RuleBase" id="RU004057"/>
    </source>
</evidence>
<dbReference type="GO" id="GO:0005886">
    <property type="term" value="C:plasma membrane"/>
    <property type="evidence" value="ECO:0007669"/>
    <property type="project" value="UniProtKB-SubCell"/>
</dbReference>
<evidence type="ECO:0000259" key="9">
    <source>
        <dbReference type="Pfam" id="PF01618"/>
    </source>
</evidence>
<evidence type="ECO:0000256" key="4">
    <source>
        <dbReference type="ARBA" id="ARBA00022989"/>
    </source>
</evidence>
<organism evidence="10">
    <name type="scientific">Fusobacterium hwasookii ChDC F174</name>
    <dbReference type="NCBI Taxonomy" id="1307442"/>
    <lineage>
        <taxon>Bacteria</taxon>
        <taxon>Fusobacteriati</taxon>
        <taxon>Fusobacteriota</taxon>
        <taxon>Fusobacteriia</taxon>
        <taxon>Fusobacteriales</taxon>
        <taxon>Fusobacteriaceae</taxon>
        <taxon>Fusobacterium</taxon>
    </lineage>
</organism>
<evidence type="ECO:0000256" key="3">
    <source>
        <dbReference type="ARBA" id="ARBA00022692"/>
    </source>
</evidence>
<keyword evidence="4 8" id="KW-1133">Transmembrane helix</keyword>
<dbReference type="KEGG" id="fhw:RN87_04135"/>
<feature type="coiled-coil region" evidence="7">
    <location>
        <begin position="522"/>
        <end position="580"/>
    </location>
</feature>
<keyword evidence="7" id="KW-0175">Coiled coil</keyword>
<evidence type="ECO:0000256" key="2">
    <source>
        <dbReference type="ARBA" id="ARBA00022475"/>
    </source>
</evidence>
<dbReference type="Proteomes" id="UP000063275">
    <property type="component" value="Chromosome"/>
</dbReference>
<evidence type="ECO:0000313" key="10">
    <source>
        <dbReference type="EMBL" id="ALQ39732.1"/>
    </source>
</evidence>
<keyword evidence="2" id="KW-1003">Cell membrane</keyword>
<evidence type="ECO:0000256" key="7">
    <source>
        <dbReference type="SAM" id="Coils"/>
    </source>
</evidence>
<sequence>MKNEKKFIYFLFAITCILSLGGQFYLMDFKIFQLFNFFNINVVFFWLIFGIFIYFTLFNKKIKNQERTIKELDDINIFFEAENLADKNITEKEILKIKNEFFYKEDDIEKYPLLSKVWKEYSSTMLKTDRDNYYQIIDAEDLFNENSLVKEKMNMKILNYIPQLFVGLGIFGTFLGLSLGLSQINLKDTGDLGQISNLIEGVQTSFYTSLYGMFFSISITLLFNNYMSQIEKRIFILRNKLNNLFFLNNGGELIQDMRTELKEIRAYNSDMASQITNGINKELVQMTSVLDNKISGFTNGITGTFQQTMSENLEKIFSEDFIKNFANIKDELLETSRENNKFIADYKNEMKEIVTTTKSLKDEFLVFADEINQKYNDTNENLKENFEKISIVLNDIKEIHSSINEFTENVQFIATENKQIISDFKDVSINLKEFSKGQDTILELWEGYKDSFAGFEDSINSNFENYQSILEDVSDKYGNTIDKLTTEYVKTMNMGMEDVFRGYDNHLTEIIEKFQGVLRNFKENLELSDENLKVNVELLQENLENQSILGELNKDISEKNRILLEKIQKTQQHLEFLEKKGDQ</sequence>
<evidence type="ECO:0000256" key="5">
    <source>
        <dbReference type="ARBA" id="ARBA00023136"/>
    </source>
</evidence>